<sequence length="350" mass="39999">MYELRWGDTMEDHLQETYTKWLHCYQNTTCTLRQILQHYKNAVTKQLNNLEPQMFHYNTKQKRFSVMGWILKKCCGVATQDEFDSLYKSEDLLASHMELIKGTVHADHRSMTEIAAKSDDMTKEFNGVLDKARNALNEMMNELNIEEQDEIIIKHLLSLYKITNKLALKMRKNIASSSCQNKRIPATIISPNLLQTDLANLTNKLSIKEWELAIQSNMFGKYYGFPIASCVRSTNTILIRVKIPIIRANKGRKGVNVKAIPVTDFNSTCEFILTSQRANKYPVSQDSERTTTTTTGKAAVAKSSSMITTRKRMPTHLVIGPHAQGCGINKIRIFSIYEYLSIFPTSKDLI</sequence>
<organism evidence="1">
    <name type="scientific">Cacopsylla melanoneura</name>
    <dbReference type="NCBI Taxonomy" id="428564"/>
    <lineage>
        <taxon>Eukaryota</taxon>
        <taxon>Metazoa</taxon>
        <taxon>Ecdysozoa</taxon>
        <taxon>Arthropoda</taxon>
        <taxon>Hexapoda</taxon>
        <taxon>Insecta</taxon>
        <taxon>Pterygota</taxon>
        <taxon>Neoptera</taxon>
        <taxon>Paraneoptera</taxon>
        <taxon>Hemiptera</taxon>
        <taxon>Sternorrhyncha</taxon>
        <taxon>Psylloidea</taxon>
        <taxon>Psyllidae</taxon>
        <taxon>Psyllinae</taxon>
        <taxon>Cacopsylla</taxon>
    </lineage>
</organism>
<dbReference type="Pfam" id="PF12259">
    <property type="entry name" value="Baculo_F"/>
    <property type="match status" value="1"/>
</dbReference>
<protein>
    <recommendedName>
        <fullName evidence="2">Envelope protein</fullName>
    </recommendedName>
</protein>
<name>A0A8D9E0T5_9HEMI</name>
<dbReference type="EMBL" id="HBUF01566683">
    <property type="protein sequence ID" value="CAG6764820.1"/>
    <property type="molecule type" value="Transcribed_RNA"/>
</dbReference>
<dbReference type="EMBL" id="HBUF01392435">
    <property type="protein sequence ID" value="CAG6734370.1"/>
    <property type="molecule type" value="Transcribed_RNA"/>
</dbReference>
<evidence type="ECO:0008006" key="2">
    <source>
        <dbReference type="Google" id="ProtNLM"/>
    </source>
</evidence>
<evidence type="ECO:0000313" key="1">
    <source>
        <dbReference type="EMBL" id="CAG6734370.1"/>
    </source>
</evidence>
<accession>A0A8D9E0T5</accession>
<proteinExistence type="predicted"/>
<reference evidence="1" key="1">
    <citation type="submission" date="2021-05" db="EMBL/GenBank/DDBJ databases">
        <authorList>
            <person name="Alioto T."/>
            <person name="Alioto T."/>
            <person name="Gomez Garrido J."/>
        </authorList>
    </citation>
    <scope>NUCLEOTIDE SEQUENCE</scope>
</reference>
<dbReference type="AlphaFoldDB" id="A0A8D9E0T5"/>
<dbReference type="InterPro" id="IPR022048">
    <property type="entry name" value="Envelope_fusion-like"/>
</dbReference>